<reference evidence="2 3" key="1">
    <citation type="submission" date="2019-04" db="EMBL/GenBank/DDBJ databases">
        <authorList>
            <person name="Li J."/>
        </authorList>
    </citation>
    <scope>NUCLEOTIDE SEQUENCE [LARGE SCALE GENOMIC DNA]</scope>
    <source>
        <strain evidence="2 3">KCTC 42687</strain>
    </source>
</reference>
<proteinExistence type="predicted"/>
<accession>A0A4U0R3T5</accession>
<dbReference type="OrthoDB" id="7159403at2"/>
<evidence type="ECO:0000313" key="2">
    <source>
        <dbReference type="EMBL" id="TJZ89397.1"/>
    </source>
</evidence>
<organism evidence="2 3">
    <name type="scientific">Paracoccus gahaiensis</name>
    <dbReference type="NCBI Taxonomy" id="1706839"/>
    <lineage>
        <taxon>Bacteria</taxon>
        <taxon>Pseudomonadati</taxon>
        <taxon>Pseudomonadota</taxon>
        <taxon>Alphaproteobacteria</taxon>
        <taxon>Rhodobacterales</taxon>
        <taxon>Paracoccaceae</taxon>
        <taxon>Paracoccus</taxon>
    </lineage>
</organism>
<name>A0A4U0R3T5_9RHOB</name>
<keyword evidence="1" id="KW-0472">Membrane</keyword>
<evidence type="ECO:0000313" key="3">
    <source>
        <dbReference type="Proteomes" id="UP000309747"/>
    </source>
</evidence>
<dbReference type="InterPro" id="IPR021529">
    <property type="entry name" value="DUF2798"/>
</dbReference>
<keyword evidence="1" id="KW-0812">Transmembrane</keyword>
<dbReference type="RefSeq" id="WP_136887614.1">
    <property type="nucleotide sequence ID" value="NZ_SUNI01000036.1"/>
</dbReference>
<sequence length="64" mass="6975">MDKKTMILTQIIMTFMMATTMSGIMSFIALGPTALWLSVWPKTALIAWPLAFVSAGRNLPKTAG</sequence>
<keyword evidence="3" id="KW-1185">Reference proteome</keyword>
<dbReference type="AlphaFoldDB" id="A0A4U0R3T5"/>
<dbReference type="Proteomes" id="UP000309747">
    <property type="component" value="Unassembled WGS sequence"/>
</dbReference>
<comment type="caution">
    <text evidence="2">The sequence shown here is derived from an EMBL/GenBank/DDBJ whole genome shotgun (WGS) entry which is preliminary data.</text>
</comment>
<dbReference type="EMBL" id="SUNI01000036">
    <property type="protein sequence ID" value="TJZ89397.1"/>
    <property type="molecule type" value="Genomic_DNA"/>
</dbReference>
<feature type="transmembrane region" description="Helical" evidence="1">
    <location>
        <begin position="34"/>
        <end position="53"/>
    </location>
</feature>
<dbReference type="Pfam" id="PF11391">
    <property type="entry name" value="DUF2798"/>
    <property type="match status" value="1"/>
</dbReference>
<gene>
    <name evidence="2" type="ORF">FA743_18825</name>
</gene>
<protein>
    <submittedName>
        <fullName evidence="2">DUF2798 domain-containing protein</fullName>
    </submittedName>
</protein>
<feature type="transmembrane region" description="Helical" evidence="1">
    <location>
        <begin position="7"/>
        <end position="28"/>
    </location>
</feature>
<evidence type="ECO:0000256" key="1">
    <source>
        <dbReference type="SAM" id="Phobius"/>
    </source>
</evidence>
<keyword evidence="1" id="KW-1133">Transmembrane helix</keyword>